<organism evidence="8 9">
    <name type="scientific">Candidatus Uhrbacteria bacterium RIFOXYB2_FULL_57_15</name>
    <dbReference type="NCBI Taxonomy" id="1802422"/>
    <lineage>
        <taxon>Bacteria</taxon>
        <taxon>Candidatus Uhriibacteriota</taxon>
    </lineage>
</organism>
<dbReference type="InterPro" id="IPR036249">
    <property type="entry name" value="Thioredoxin-like_sf"/>
</dbReference>
<reference evidence="8 9" key="1">
    <citation type="journal article" date="2016" name="Nat. Commun.">
        <title>Thousands of microbial genomes shed light on interconnected biogeochemical processes in an aquifer system.</title>
        <authorList>
            <person name="Anantharaman K."/>
            <person name="Brown C.T."/>
            <person name="Hug L.A."/>
            <person name="Sharon I."/>
            <person name="Castelle C.J."/>
            <person name="Probst A.J."/>
            <person name="Thomas B.C."/>
            <person name="Singh A."/>
            <person name="Wilkins M.J."/>
            <person name="Karaoz U."/>
            <person name="Brodie E.L."/>
            <person name="Williams K.H."/>
            <person name="Hubbard S.S."/>
            <person name="Banfield J.F."/>
        </authorList>
    </citation>
    <scope>NUCLEOTIDE SEQUENCE [LARGE SCALE GENOMIC DNA]</scope>
</reference>
<comment type="caution">
    <text evidence="8">The sequence shown here is derived from an EMBL/GenBank/DDBJ whole genome shotgun (WGS) entry which is preliminary data.</text>
</comment>
<keyword evidence="5" id="KW-0676">Redox-active center</keyword>
<keyword evidence="6" id="KW-1133">Transmembrane helix</keyword>
<proteinExistence type="inferred from homology"/>
<evidence type="ECO:0000256" key="5">
    <source>
        <dbReference type="ARBA" id="ARBA00023284"/>
    </source>
</evidence>
<keyword evidence="6" id="KW-0812">Transmembrane</keyword>
<evidence type="ECO:0000256" key="2">
    <source>
        <dbReference type="ARBA" id="ARBA00022729"/>
    </source>
</evidence>
<evidence type="ECO:0000256" key="4">
    <source>
        <dbReference type="ARBA" id="ARBA00023157"/>
    </source>
</evidence>
<dbReference type="Pfam" id="PF13462">
    <property type="entry name" value="Thioredoxin_4"/>
    <property type="match status" value="1"/>
</dbReference>
<gene>
    <name evidence="8" type="ORF">A2304_05460</name>
</gene>
<evidence type="ECO:0000256" key="3">
    <source>
        <dbReference type="ARBA" id="ARBA00023002"/>
    </source>
</evidence>
<evidence type="ECO:0000313" key="9">
    <source>
        <dbReference type="Proteomes" id="UP000176501"/>
    </source>
</evidence>
<dbReference type="PANTHER" id="PTHR13887:SF14">
    <property type="entry name" value="DISULFIDE BOND FORMATION PROTEIN D"/>
    <property type="match status" value="1"/>
</dbReference>
<dbReference type="InterPro" id="IPR012336">
    <property type="entry name" value="Thioredoxin-like_fold"/>
</dbReference>
<dbReference type="Proteomes" id="UP000176501">
    <property type="component" value="Unassembled WGS sequence"/>
</dbReference>
<dbReference type="InterPro" id="IPR013766">
    <property type="entry name" value="Thioredoxin_domain"/>
</dbReference>
<keyword evidence="2" id="KW-0732">Signal</keyword>
<dbReference type="SUPFAM" id="SSF52833">
    <property type="entry name" value="Thioredoxin-like"/>
    <property type="match status" value="1"/>
</dbReference>
<keyword evidence="4" id="KW-1015">Disulfide bond</keyword>
<evidence type="ECO:0000256" key="1">
    <source>
        <dbReference type="ARBA" id="ARBA00005791"/>
    </source>
</evidence>
<feature type="domain" description="Thioredoxin" evidence="7">
    <location>
        <begin position="62"/>
        <end position="262"/>
    </location>
</feature>
<accession>A0A1F7W5C9</accession>
<evidence type="ECO:0000313" key="8">
    <source>
        <dbReference type="EMBL" id="OGL97969.1"/>
    </source>
</evidence>
<name>A0A1F7W5C9_9BACT</name>
<dbReference type="PANTHER" id="PTHR13887">
    <property type="entry name" value="GLUTATHIONE S-TRANSFERASE KAPPA"/>
    <property type="match status" value="1"/>
</dbReference>
<keyword evidence="3" id="KW-0560">Oxidoreductase</keyword>
<comment type="similarity">
    <text evidence="1">Belongs to the thioredoxin family. DsbA subfamily.</text>
</comment>
<dbReference type="Gene3D" id="3.40.30.10">
    <property type="entry name" value="Glutaredoxin"/>
    <property type="match status" value="1"/>
</dbReference>
<dbReference type="EMBL" id="MGFE01000026">
    <property type="protein sequence ID" value="OGL97969.1"/>
    <property type="molecule type" value="Genomic_DNA"/>
</dbReference>
<dbReference type="PROSITE" id="PS51352">
    <property type="entry name" value="THIOREDOXIN_2"/>
    <property type="match status" value="1"/>
</dbReference>
<feature type="transmembrane region" description="Helical" evidence="6">
    <location>
        <begin position="15"/>
        <end position="36"/>
    </location>
</feature>
<evidence type="ECO:0000259" key="7">
    <source>
        <dbReference type="PROSITE" id="PS51352"/>
    </source>
</evidence>
<evidence type="ECO:0000256" key="6">
    <source>
        <dbReference type="SAM" id="Phobius"/>
    </source>
</evidence>
<protein>
    <recommendedName>
        <fullName evidence="7">Thioredoxin domain-containing protein</fullName>
    </recommendedName>
</protein>
<dbReference type="AlphaFoldDB" id="A0A1F7W5C9"/>
<keyword evidence="6" id="KW-0472">Membrane</keyword>
<dbReference type="GO" id="GO:0016491">
    <property type="term" value="F:oxidoreductase activity"/>
    <property type="evidence" value="ECO:0007669"/>
    <property type="project" value="UniProtKB-KW"/>
</dbReference>
<sequence>MEPGKSLFDMMPSKTAFWVGFGTAILALGTLGFIILGSCTLKGTCGFPASAEAAAVKTTTTTTTTGTGTTATVPTATGSSVAVSRIAAVDDDDHILGEKDAEITIIGYSDFECPFCARFHPTLQQMVDDYDGKVRWVYRNFPLSFHPEAENAAEAAECAGEQGKFWEYGDAIIENQTDLGEDLYKKLASDIGLNTTAFDSCRSSDKYLDKIANDASEGAAAGVTGTPGSLIYRTDAKGTDSAIVIKGAQSASAVKAAIDSLL</sequence>